<protein>
    <submittedName>
        <fullName evidence="1">Uncharacterized protein</fullName>
    </submittedName>
</protein>
<reference evidence="1 2" key="1">
    <citation type="submission" date="2018-12" db="EMBL/GenBank/DDBJ databases">
        <authorList>
            <consortium name="Pathogen Informatics"/>
        </authorList>
    </citation>
    <scope>NUCLEOTIDE SEQUENCE [LARGE SCALE GENOMIC DNA]</scope>
    <source>
        <strain evidence="1 2">NCTC13635</strain>
    </source>
</reference>
<dbReference type="EMBL" id="LR134162">
    <property type="protein sequence ID" value="VEB06197.1"/>
    <property type="molecule type" value="Genomic_DNA"/>
</dbReference>
<evidence type="ECO:0000313" key="1">
    <source>
        <dbReference type="EMBL" id="VEB06197.1"/>
    </source>
</evidence>
<dbReference type="AlphaFoldDB" id="A0A3S4GSA5"/>
<name>A0A3S4GSA5_KLEPN</name>
<sequence>MADYEGEDRIRDGKSVPEAMPCTARVAGQKAHNVLPIWRKATHDSAMSLNGD</sequence>
<proteinExistence type="predicted"/>
<organism evidence="1 2">
    <name type="scientific">Klebsiella pneumoniae</name>
    <dbReference type="NCBI Taxonomy" id="573"/>
    <lineage>
        <taxon>Bacteria</taxon>
        <taxon>Pseudomonadati</taxon>
        <taxon>Pseudomonadota</taxon>
        <taxon>Gammaproteobacteria</taxon>
        <taxon>Enterobacterales</taxon>
        <taxon>Enterobacteriaceae</taxon>
        <taxon>Klebsiella/Raoultella group</taxon>
        <taxon>Klebsiella</taxon>
        <taxon>Klebsiella pneumoniae complex</taxon>
    </lineage>
</organism>
<gene>
    <name evidence="1" type="ORF">NCTC13635_05816</name>
</gene>
<evidence type="ECO:0000313" key="2">
    <source>
        <dbReference type="Proteomes" id="UP000282433"/>
    </source>
</evidence>
<dbReference type="Proteomes" id="UP000282433">
    <property type="component" value="Chromosome"/>
</dbReference>
<accession>A0A3S4GSA5</accession>